<dbReference type="EMBL" id="CAJPIN010069555">
    <property type="protein sequence ID" value="CAG2067474.1"/>
    <property type="molecule type" value="Genomic_DNA"/>
</dbReference>
<dbReference type="Proteomes" id="UP001153148">
    <property type="component" value="Unassembled WGS sequence"/>
</dbReference>
<gene>
    <name evidence="2" type="ORF">TPAB3V08_LOCUS14417</name>
</gene>
<accession>A0ABN7PK26</accession>
<feature type="non-terminal residue" evidence="2">
    <location>
        <position position="132"/>
    </location>
</feature>
<dbReference type="Pfam" id="PF24972">
    <property type="entry name" value="GBD_ATRN"/>
    <property type="match status" value="1"/>
</dbReference>
<keyword evidence="3" id="KW-1185">Reference proteome</keyword>
<evidence type="ECO:0000313" key="2">
    <source>
        <dbReference type="EMBL" id="CAG2067474.1"/>
    </source>
</evidence>
<evidence type="ECO:0000259" key="1">
    <source>
        <dbReference type="Pfam" id="PF24972"/>
    </source>
</evidence>
<name>A0ABN7PK26_TIMPD</name>
<protein>
    <recommendedName>
        <fullName evidence="1">Attractin GBD domain-containing protein</fullName>
    </recommendedName>
</protein>
<reference evidence="2" key="1">
    <citation type="submission" date="2021-03" db="EMBL/GenBank/DDBJ databases">
        <authorList>
            <person name="Tran Van P."/>
        </authorList>
    </citation>
    <scope>NUCLEOTIDE SEQUENCE</scope>
</reference>
<organism evidence="2 3">
    <name type="scientific">Timema podura</name>
    <name type="common">Walking stick</name>
    <dbReference type="NCBI Taxonomy" id="61482"/>
    <lineage>
        <taxon>Eukaryota</taxon>
        <taxon>Metazoa</taxon>
        <taxon>Ecdysozoa</taxon>
        <taxon>Arthropoda</taxon>
        <taxon>Hexapoda</taxon>
        <taxon>Insecta</taxon>
        <taxon>Pterygota</taxon>
        <taxon>Neoptera</taxon>
        <taxon>Polyneoptera</taxon>
        <taxon>Phasmatodea</taxon>
        <taxon>Timematodea</taxon>
        <taxon>Timematoidea</taxon>
        <taxon>Timematidae</taxon>
        <taxon>Timema</taxon>
    </lineage>
</organism>
<proteinExistence type="predicted"/>
<dbReference type="InterPro" id="IPR056732">
    <property type="entry name" value="GBD_ATRN"/>
</dbReference>
<comment type="caution">
    <text evidence="2">The sequence shown here is derived from an EMBL/GenBank/DDBJ whole genome shotgun (WGS) entry which is preliminary data.</text>
</comment>
<feature type="domain" description="Attractin GBD" evidence="1">
    <location>
        <begin position="16"/>
        <end position="128"/>
    </location>
</feature>
<sequence>MSWRCTVRPSCLHADDLQVNAPFVFNSSEGEEGLYERFSQINFVSTPMTDDLPMTFIITSSNYVKVNLTFKSGSGSERQVNSFELGPHQPQYNFSFPVRVGKEFKIESFYVYLFDVSHPADLEVSFMQHIQL</sequence>
<evidence type="ECO:0000313" key="3">
    <source>
        <dbReference type="Proteomes" id="UP001153148"/>
    </source>
</evidence>